<dbReference type="KEGG" id="acoa:RB602_06800"/>
<evidence type="ECO:0000256" key="1">
    <source>
        <dbReference type="SAM" id="SignalP"/>
    </source>
</evidence>
<evidence type="ECO:0000313" key="2">
    <source>
        <dbReference type="EMBL" id="WOE76415.1"/>
    </source>
</evidence>
<dbReference type="EMBL" id="CP136594">
    <property type="protein sequence ID" value="WOE76415.1"/>
    <property type="molecule type" value="Genomic_DNA"/>
</dbReference>
<proteinExistence type="predicted"/>
<reference evidence="2 3" key="1">
    <citation type="submission" date="2023-10" db="EMBL/GenBank/DDBJ databases">
        <title>Complete genome sequence of a Sphingomonadaceae bacterium.</title>
        <authorList>
            <person name="Yan C."/>
        </authorList>
    </citation>
    <scope>NUCLEOTIDE SEQUENCE [LARGE SCALE GENOMIC DNA]</scope>
    <source>
        <strain evidence="2 3">SCSIO 66989</strain>
    </source>
</reference>
<dbReference type="AlphaFoldDB" id="A0AA97I354"/>
<feature type="signal peptide" evidence="1">
    <location>
        <begin position="1"/>
        <end position="22"/>
    </location>
</feature>
<dbReference type="RefSeq" id="WP_317084100.1">
    <property type="nucleotide sequence ID" value="NZ_CP136594.1"/>
</dbReference>
<feature type="chain" id="PRO_5041651655" evidence="1">
    <location>
        <begin position="23"/>
        <end position="182"/>
    </location>
</feature>
<accession>A0AA97I354</accession>
<name>A0AA97I354_9SPHN</name>
<sequence>MRKSVIALALCGTILASGCARQEPITEEELQRTPETPVVADDTAVVEETEVASETEETGAEAGPALQAMAFTEAEGVVESGLGCAFISADDEALFFVDDTANAAVKLNDTVVALKTEGEANYEAVEQGGTYATEALSITIDRAEGEGETSALETIEWSATLNVTQDEGGSRSYEGGRYSCGA</sequence>
<gene>
    <name evidence="2" type="ORF">RB602_06800</name>
</gene>
<keyword evidence="1" id="KW-0732">Signal</keyword>
<evidence type="ECO:0000313" key="3">
    <source>
        <dbReference type="Proteomes" id="UP001302429"/>
    </source>
</evidence>
<protein>
    <submittedName>
        <fullName evidence="2">Uncharacterized protein</fullName>
    </submittedName>
</protein>
<dbReference type="Proteomes" id="UP001302429">
    <property type="component" value="Chromosome"/>
</dbReference>
<keyword evidence="3" id="KW-1185">Reference proteome</keyword>
<dbReference type="PROSITE" id="PS51257">
    <property type="entry name" value="PROKAR_LIPOPROTEIN"/>
    <property type="match status" value="1"/>
</dbReference>
<organism evidence="2 3">
    <name type="scientific">Alterisphingorhabdus coralli</name>
    <dbReference type="NCBI Taxonomy" id="3071408"/>
    <lineage>
        <taxon>Bacteria</taxon>
        <taxon>Pseudomonadati</taxon>
        <taxon>Pseudomonadota</taxon>
        <taxon>Alphaproteobacteria</taxon>
        <taxon>Sphingomonadales</taxon>
        <taxon>Sphingomonadaceae</taxon>
        <taxon>Alterisphingorhabdus (ex Yan et al. 2024)</taxon>
    </lineage>
</organism>